<keyword evidence="3" id="KW-1185">Reference proteome</keyword>
<protein>
    <submittedName>
        <fullName evidence="2">Uncharacterized protein</fullName>
    </submittedName>
</protein>
<dbReference type="RefSeq" id="WP_115491683.1">
    <property type="nucleotide sequence ID" value="NZ_JACHWW010000001.1"/>
</dbReference>
<proteinExistence type="predicted"/>
<evidence type="ECO:0000256" key="1">
    <source>
        <dbReference type="SAM" id="MobiDB-lite"/>
    </source>
</evidence>
<dbReference type="InterPro" id="IPR010985">
    <property type="entry name" value="Ribbon_hlx_hlx"/>
</dbReference>
<sequence length="221" mass="23412">MSDMNYASLSPSLLARKGGAKPAMRRQSPMIDGTMHGAQAHDPEPPDALEDLGWNDLGDAPEGTAQSAGGSTSSAGAITPQAEDAGAPGAESQEAEDNFAPLGRHATSISNPSSATAVDESEPESAALHNEFENVTPINTKAPRLPRPRPVETARPQPKAKRTAFTLRLDQERHLKLRMACTLAGRSAQALVTEALDAMLADIPELDQFVARVQSRQTREG</sequence>
<reference evidence="2 3" key="1">
    <citation type="submission" date="2018-07" db="EMBL/GenBank/DDBJ databases">
        <title>Erythrobacter nanhaiensis sp. nov., a novel member of the genus Erythrobacter isolated from the South China Sea.</title>
        <authorList>
            <person name="Chen X."/>
            <person name="Liu J."/>
        </authorList>
    </citation>
    <scope>NUCLEOTIDE SEQUENCE [LARGE SCALE GENOMIC DNA]</scope>
    <source>
        <strain evidence="2 3">S-5</strain>
    </source>
</reference>
<feature type="region of interest" description="Disordered" evidence="1">
    <location>
        <begin position="1"/>
        <end position="162"/>
    </location>
</feature>
<dbReference type="SUPFAM" id="SSF47598">
    <property type="entry name" value="Ribbon-helix-helix"/>
    <property type="match status" value="1"/>
</dbReference>
<evidence type="ECO:0000313" key="3">
    <source>
        <dbReference type="Proteomes" id="UP000254101"/>
    </source>
</evidence>
<name>A0A395LL45_9SPHN</name>
<organism evidence="2 3">
    <name type="scientific">Alteriqipengyuania lutimaris</name>
    <dbReference type="NCBI Taxonomy" id="1538146"/>
    <lineage>
        <taxon>Bacteria</taxon>
        <taxon>Pseudomonadati</taxon>
        <taxon>Pseudomonadota</taxon>
        <taxon>Alphaproteobacteria</taxon>
        <taxon>Sphingomonadales</taxon>
        <taxon>Erythrobacteraceae</taxon>
        <taxon>Alteriqipengyuania</taxon>
    </lineage>
</organism>
<dbReference type="Proteomes" id="UP000254101">
    <property type="component" value="Unassembled WGS sequence"/>
</dbReference>
<feature type="compositionally biased region" description="Polar residues" evidence="1">
    <location>
        <begin position="107"/>
        <end position="116"/>
    </location>
</feature>
<dbReference type="GO" id="GO:0006355">
    <property type="term" value="P:regulation of DNA-templated transcription"/>
    <property type="evidence" value="ECO:0007669"/>
    <property type="project" value="InterPro"/>
</dbReference>
<evidence type="ECO:0000313" key="2">
    <source>
        <dbReference type="EMBL" id="RDS77465.1"/>
    </source>
</evidence>
<dbReference type="OrthoDB" id="7507351at2"/>
<dbReference type="AlphaFoldDB" id="A0A395LL45"/>
<feature type="compositionally biased region" description="Low complexity" evidence="1">
    <location>
        <begin position="63"/>
        <end position="77"/>
    </location>
</feature>
<accession>A0A395LL45</accession>
<comment type="caution">
    <text evidence="2">The sequence shown here is derived from an EMBL/GenBank/DDBJ whole genome shotgun (WGS) entry which is preliminary data.</text>
</comment>
<feature type="compositionally biased region" description="Polar residues" evidence="1">
    <location>
        <begin position="1"/>
        <end position="11"/>
    </location>
</feature>
<dbReference type="EMBL" id="QRBB01000001">
    <property type="protein sequence ID" value="RDS77465.1"/>
    <property type="molecule type" value="Genomic_DNA"/>
</dbReference>
<gene>
    <name evidence="2" type="ORF">DL238_07500</name>
</gene>